<dbReference type="RefSeq" id="WP_305517776.1">
    <property type="nucleotide sequence ID" value="NZ_JAUPEV010000020.1"/>
</dbReference>
<comment type="similarity">
    <text evidence="1">Belongs to the transferase hexapeptide repeat family.</text>
</comment>
<dbReference type="Proteomes" id="UP001240777">
    <property type="component" value="Unassembled WGS sequence"/>
</dbReference>
<keyword evidence="7" id="KW-1185">Reference proteome</keyword>
<sequence>MKNIIFIGAGGFGSECYQYLLDVMNIDKNIFFKGFLSTSNDLAPYGLQKYFLGHYDDYDFEENDYLVIAIGSPIARYRLYHHFKSKGLKFYNLISPKAFITHTNNIGECNVIAPFSTIAYNTIIGNGNLINVSCALGHDSVIGNFNIIGSYSGFAGFSSLQDGNYLGPRVSLFPKAKVGSNCKISAGSVIFKRLKDSSIAFGNPAEVIGTNEFFNFK</sequence>
<dbReference type="PANTHER" id="PTHR43300:SF7">
    <property type="entry name" value="UDP-N-ACETYLBACILLOSAMINE N-ACETYLTRANSFERASE"/>
    <property type="match status" value="1"/>
</dbReference>
<evidence type="ECO:0000313" key="4">
    <source>
        <dbReference type="EMBL" id="MDO7253938.1"/>
    </source>
</evidence>
<reference evidence="5 7" key="1">
    <citation type="submission" date="2023-07" db="EMBL/GenBank/DDBJ databases">
        <title>Unpublished Manusciprt.</title>
        <authorList>
            <person name="Aydin F."/>
            <person name="Tarhane S."/>
            <person name="Saticioglu I.B."/>
            <person name="Karakaya E."/>
            <person name="Abay S."/>
            <person name="Guran O."/>
            <person name="Bozkurt E."/>
            <person name="Uzum N."/>
            <person name="Olgun K."/>
            <person name="Jablonski D."/>
        </authorList>
    </citation>
    <scope>NUCLEOTIDE SEQUENCE</scope>
    <source>
        <strain evidence="7">faydin-H75</strain>
        <strain evidence="5">Faydin-H76</strain>
    </source>
</reference>
<reference evidence="4" key="2">
    <citation type="submission" date="2023-07" db="EMBL/GenBank/DDBJ databases">
        <authorList>
            <person name="Aydin F."/>
            <person name="Tarhane S."/>
            <person name="Saticioglu I.B."/>
            <person name="Karakaya E."/>
            <person name="Abay S."/>
            <person name="Guran O."/>
            <person name="Bozkurt E."/>
            <person name="Uzum N."/>
            <person name="Olgun K."/>
            <person name="Jablonski D."/>
        </authorList>
    </citation>
    <scope>NUCLEOTIDE SEQUENCE</scope>
    <source>
        <strain evidence="4">Faydin-H75</strain>
    </source>
</reference>
<dbReference type="Proteomes" id="UP001177258">
    <property type="component" value="Unassembled WGS sequence"/>
</dbReference>
<evidence type="ECO:0000313" key="5">
    <source>
        <dbReference type="EMBL" id="MDP2538696.1"/>
    </source>
</evidence>
<dbReference type="Gene3D" id="3.40.50.20">
    <property type="match status" value="1"/>
</dbReference>
<evidence type="ECO:0000256" key="3">
    <source>
        <dbReference type="PIRSR" id="PIRSR620019-2"/>
    </source>
</evidence>
<dbReference type="InterPro" id="IPR020019">
    <property type="entry name" value="AcTrfase_PglD-like"/>
</dbReference>
<name>A0AA90PIY8_9HELI</name>
<dbReference type="InterPro" id="IPR011004">
    <property type="entry name" value="Trimer_LpxA-like_sf"/>
</dbReference>
<comment type="caution">
    <text evidence="5">The sequence shown here is derived from an EMBL/GenBank/DDBJ whole genome shotgun (WGS) entry which is preliminary data.</text>
</comment>
<accession>A0AA90PIY8</accession>
<dbReference type="SUPFAM" id="SSF51161">
    <property type="entry name" value="Trimeric LpxA-like enzymes"/>
    <property type="match status" value="1"/>
</dbReference>
<proteinExistence type="inferred from homology"/>
<evidence type="ECO:0000256" key="1">
    <source>
        <dbReference type="ARBA" id="ARBA00007274"/>
    </source>
</evidence>
<dbReference type="EMBL" id="JAUPEV010000020">
    <property type="protein sequence ID" value="MDO7253938.1"/>
    <property type="molecule type" value="Genomic_DNA"/>
</dbReference>
<dbReference type="Gene3D" id="2.160.10.10">
    <property type="entry name" value="Hexapeptide repeat proteins"/>
    <property type="match status" value="1"/>
</dbReference>
<dbReference type="PANTHER" id="PTHR43300">
    <property type="entry name" value="ACETYLTRANSFERASE"/>
    <property type="match status" value="1"/>
</dbReference>
<gene>
    <name evidence="4" type="ORF">Q5I04_08475</name>
    <name evidence="5" type="ORF">Q5I06_02720</name>
</gene>
<feature type="site" description="Increases basicity of active site His" evidence="2">
    <location>
        <position position="139"/>
    </location>
</feature>
<evidence type="ECO:0000313" key="6">
    <source>
        <dbReference type="Proteomes" id="UP001177258"/>
    </source>
</evidence>
<dbReference type="CDD" id="cd03360">
    <property type="entry name" value="LbH_AT_putative"/>
    <property type="match status" value="1"/>
</dbReference>
<dbReference type="AlphaFoldDB" id="A0AA90PIY8"/>
<feature type="active site" description="Proton acceptor" evidence="2">
    <location>
        <position position="138"/>
    </location>
</feature>
<dbReference type="EMBL" id="JAUYZK010000003">
    <property type="protein sequence ID" value="MDP2538696.1"/>
    <property type="molecule type" value="Genomic_DNA"/>
</dbReference>
<organism evidence="5 6">
    <name type="scientific">Helicobacter cappadocius</name>
    <dbReference type="NCBI Taxonomy" id="3063998"/>
    <lineage>
        <taxon>Bacteria</taxon>
        <taxon>Pseudomonadati</taxon>
        <taxon>Campylobacterota</taxon>
        <taxon>Epsilonproteobacteria</taxon>
        <taxon>Campylobacterales</taxon>
        <taxon>Helicobacteraceae</taxon>
        <taxon>Helicobacter</taxon>
    </lineage>
</organism>
<evidence type="ECO:0000313" key="7">
    <source>
        <dbReference type="Proteomes" id="UP001240777"/>
    </source>
</evidence>
<feature type="binding site" evidence="3">
    <location>
        <position position="71"/>
    </location>
    <ligand>
        <name>substrate</name>
    </ligand>
</feature>
<dbReference type="InterPro" id="IPR050179">
    <property type="entry name" value="Trans_hexapeptide_repeat"/>
</dbReference>
<protein>
    <submittedName>
        <fullName evidence="5">Acetyltransferase</fullName>
    </submittedName>
</protein>
<evidence type="ECO:0000256" key="2">
    <source>
        <dbReference type="PIRSR" id="PIRSR620019-1"/>
    </source>
</evidence>
<reference evidence="4 6" key="3">
    <citation type="journal article" date="2024" name="Syst. Appl. Microbiol.">
        <title>Helicobacter cappadocius sp. nov., from lizards: The first psychrotrophic Helicobacter species.</title>
        <authorList>
            <person name="Aydin F."/>
            <person name="Tarhane S."/>
            <person name="Karakaya E."/>
            <person name="Abay S."/>
            <person name="Kayman T."/>
            <person name="Guran O."/>
            <person name="Bozkurt E."/>
            <person name="Uzum N."/>
            <person name="Avci A."/>
            <person name="Olgun K."/>
            <person name="Jablonski D."/>
            <person name="Guran C."/>
            <person name="Burcin Saticioglu I."/>
        </authorList>
    </citation>
    <scope>NUCLEOTIDE SEQUENCE [LARGE SCALE GENOMIC DNA]</scope>
    <source>
        <strain evidence="4">Faydin-H75</strain>
        <strain evidence="6">faydin-H76</strain>
    </source>
</reference>